<dbReference type="EMBL" id="LATX01000496">
    <property type="protein sequence ID" value="KTB46108.1"/>
    <property type="molecule type" value="Genomic_DNA"/>
</dbReference>
<dbReference type="Proteomes" id="UP000054988">
    <property type="component" value="Unassembled WGS sequence"/>
</dbReference>
<comment type="caution">
    <text evidence="2">The sequence shown here is derived from an EMBL/GenBank/DDBJ whole genome shotgun (WGS) entry which is preliminary data.</text>
</comment>
<evidence type="ECO:0000313" key="3">
    <source>
        <dbReference type="Proteomes" id="UP000054988"/>
    </source>
</evidence>
<feature type="region of interest" description="Disordered" evidence="1">
    <location>
        <begin position="647"/>
        <end position="668"/>
    </location>
</feature>
<sequence length="838" mass="94532">MNSDELYSSLEPETYSLDEFVAMCKHLFREDVAEMQSFALTGEARKYLPTHASIDPLRNLLSTNHSITVVRDFDSLIGVTDNIVVQNSISVYAVPNPSESLRSSIHLKRDVRSADGHNTSSIPIHHIPNSTFGQWGNRCMIHIFFPMLARDNTELTAELKAQFYHLGLRPTIEELLPGDVDDWPATFSQETFRITQPSGHMAYGTKMVPDWEVPHLAQTLRYHLERNGVHWAEDFFFTHTIRGVKDATSHSFNGAASSDTALREFLQENHLPAEELCSGSEALGHWWVDVALEYISNRGECLQWTTLSHFHMLREVLEISDANAERITRLGSSKYSRDLSSHLTGLSGCRVEPGVWAAGPFEAVYVQMYTTDKSSTYSPHGIHHGKAIQMKHAMGSEQPVPFITRLLDSYNDSLRKHPSHARIEVRVPIRHASGVLMRLDPAVIRASLASFQKATWWNFRSMRLLAMSQVLSQQAEATPQARVAPDSLLLTAALVWLINSLHSRPDDGSAARSLMRAVLPLTDADQADDTTLIFTQVEEDEANDGDLLPFNPHGLIFLRRAMFHLTTTPRFRSKGPSMSSAAFFFFFRKSEEEVRNEYNFRGILRPQGPHATRRVTNKSTRTSAFLRDPEEAEEIVDLASHGHSLPPPFIDEGSDIEQDERGDPEGGQGINSVVTSLWYQFLVDMLLKTPNTRHASGESSLKADAATRRSAREDFYQNTRLSDMWNYCSYKVADQKAFDLAFNHLFPVPEYHTPASAQNYPNCSYYMRWKEIAMTADRASFDAIRKAIKKLFGGLKWIPHAGSDKMWPTKVIKGFTRLPPGAVGAAPRILIKCKPTWE</sequence>
<proteinExistence type="predicted"/>
<evidence type="ECO:0000313" key="2">
    <source>
        <dbReference type="EMBL" id="KTB46108.1"/>
    </source>
</evidence>
<protein>
    <submittedName>
        <fullName evidence="2">Uncharacterized protein</fullName>
    </submittedName>
</protein>
<organism evidence="2 3">
    <name type="scientific">Moniliophthora roreri</name>
    <name type="common">Frosty pod rot fungus</name>
    <name type="synonym">Monilia roreri</name>
    <dbReference type="NCBI Taxonomy" id="221103"/>
    <lineage>
        <taxon>Eukaryota</taxon>
        <taxon>Fungi</taxon>
        <taxon>Dikarya</taxon>
        <taxon>Basidiomycota</taxon>
        <taxon>Agaricomycotina</taxon>
        <taxon>Agaricomycetes</taxon>
        <taxon>Agaricomycetidae</taxon>
        <taxon>Agaricales</taxon>
        <taxon>Marasmiineae</taxon>
        <taxon>Marasmiaceae</taxon>
        <taxon>Moniliophthora</taxon>
    </lineage>
</organism>
<evidence type="ECO:0000256" key="1">
    <source>
        <dbReference type="SAM" id="MobiDB-lite"/>
    </source>
</evidence>
<name>A0A0W0GC08_MONRR</name>
<dbReference type="AlphaFoldDB" id="A0A0W0GC08"/>
<gene>
    <name evidence="2" type="ORF">WG66_1316</name>
</gene>
<accession>A0A0W0GC08</accession>
<reference evidence="2 3" key="1">
    <citation type="submission" date="2015-12" db="EMBL/GenBank/DDBJ databases">
        <title>Draft genome sequence of Moniliophthora roreri, the causal agent of frosty pod rot of cacao.</title>
        <authorList>
            <person name="Aime M.C."/>
            <person name="Diaz-Valderrama J.R."/>
            <person name="Kijpornyongpan T."/>
            <person name="Phillips-Mora W."/>
        </authorList>
    </citation>
    <scope>NUCLEOTIDE SEQUENCE [LARGE SCALE GENOMIC DNA]</scope>
    <source>
        <strain evidence="2 3">MCA 2952</strain>
    </source>
</reference>